<dbReference type="SFLD" id="SFLDS00003">
    <property type="entry name" value="Haloacid_Dehalogenase"/>
    <property type="match status" value="1"/>
</dbReference>
<evidence type="ECO:0000313" key="2">
    <source>
        <dbReference type="EMBL" id="CEJ06246.1"/>
    </source>
</evidence>
<dbReference type="InterPro" id="IPR036412">
    <property type="entry name" value="HAD-like_sf"/>
</dbReference>
<dbReference type="PANTHER" id="PTHR10000:SF8">
    <property type="entry name" value="HAD SUPERFAMILY HYDROLASE-LIKE, TYPE 3"/>
    <property type="match status" value="1"/>
</dbReference>
<protein>
    <submittedName>
        <fullName evidence="1">Cof protein</fullName>
        <ecNumber evidence="1">3.-.-.-</ecNumber>
    </submittedName>
    <submittedName>
        <fullName evidence="2">Phosphatase YidA</fullName>
    </submittedName>
</protein>
<dbReference type="KEGG" id="aacx:DEACI_0321"/>
<dbReference type="EMBL" id="LR746496">
    <property type="protein sequence ID" value="CAA7599694.1"/>
    <property type="molecule type" value="Genomic_DNA"/>
</dbReference>
<dbReference type="InterPro" id="IPR023214">
    <property type="entry name" value="HAD_sf"/>
</dbReference>
<dbReference type="GO" id="GO:0000287">
    <property type="term" value="F:magnesium ion binding"/>
    <property type="evidence" value="ECO:0007669"/>
    <property type="project" value="TreeGrafter"/>
</dbReference>
<dbReference type="SUPFAM" id="SSF56784">
    <property type="entry name" value="HAD-like"/>
    <property type="match status" value="1"/>
</dbReference>
<dbReference type="InterPro" id="IPR006379">
    <property type="entry name" value="HAD-SF_hydro_IIB"/>
</dbReference>
<keyword evidence="3" id="KW-1185">Reference proteome</keyword>
<reference evidence="1" key="2">
    <citation type="submission" date="2020-01" db="EMBL/GenBank/DDBJ databases">
        <authorList>
            <person name="Hornung B."/>
        </authorList>
    </citation>
    <scope>NUCLEOTIDE SEQUENCE</scope>
    <source>
        <strain evidence="1">PacBioINE</strain>
    </source>
</reference>
<dbReference type="GO" id="GO:0005829">
    <property type="term" value="C:cytosol"/>
    <property type="evidence" value="ECO:0007669"/>
    <property type="project" value="TreeGrafter"/>
</dbReference>
<proteinExistence type="predicted"/>
<dbReference type="Gene3D" id="3.30.1240.10">
    <property type="match status" value="1"/>
</dbReference>
<evidence type="ECO:0000313" key="3">
    <source>
        <dbReference type="Proteomes" id="UP001071230"/>
    </source>
</evidence>
<dbReference type="Proteomes" id="UP001071230">
    <property type="component" value="Unassembled WGS sequence"/>
</dbReference>
<dbReference type="AlphaFoldDB" id="A0A8S0WKY3"/>
<keyword evidence="1" id="KW-0378">Hydrolase</keyword>
<dbReference type="CDD" id="cd07516">
    <property type="entry name" value="HAD_Pase"/>
    <property type="match status" value="1"/>
</dbReference>
<dbReference type="Pfam" id="PF08282">
    <property type="entry name" value="Hydrolase_3"/>
    <property type="match status" value="1"/>
</dbReference>
<dbReference type="NCBIfam" id="TIGR00099">
    <property type="entry name" value="Cof-subfamily"/>
    <property type="match status" value="1"/>
</dbReference>
<dbReference type="InterPro" id="IPR000150">
    <property type="entry name" value="Cof"/>
</dbReference>
<dbReference type="EC" id="3.-.-.-" evidence="1"/>
<dbReference type="Proteomes" id="UP000836597">
    <property type="component" value="Chromosome"/>
</dbReference>
<name>A0A8S0WKY3_9FIRM</name>
<dbReference type="SFLD" id="SFLDG01140">
    <property type="entry name" value="C2.B:_Phosphomannomutase_and_P"/>
    <property type="match status" value="1"/>
</dbReference>
<reference evidence="2" key="1">
    <citation type="submission" date="2014-11" db="EMBL/GenBank/DDBJ databases">
        <authorList>
            <person name="Hornung B.V."/>
        </authorList>
    </citation>
    <scope>NUCLEOTIDE SEQUENCE</scope>
    <source>
        <strain evidence="2">INE</strain>
    </source>
</reference>
<evidence type="ECO:0000313" key="1">
    <source>
        <dbReference type="EMBL" id="CAA7599694.1"/>
    </source>
</evidence>
<dbReference type="GO" id="GO:0016791">
    <property type="term" value="F:phosphatase activity"/>
    <property type="evidence" value="ECO:0007669"/>
    <property type="project" value="TreeGrafter"/>
</dbReference>
<dbReference type="EMBL" id="CDGJ01000019">
    <property type="protein sequence ID" value="CEJ06246.1"/>
    <property type="molecule type" value="Genomic_DNA"/>
</dbReference>
<dbReference type="RefSeq" id="WP_240983472.1">
    <property type="nucleotide sequence ID" value="NZ_CDGJ01000019.1"/>
</dbReference>
<dbReference type="Gene3D" id="3.40.50.1000">
    <property type="entry name" value="HAD superfamily/HAD-like"/>
    <property type="match status" value="1"/>
</dbReference>
<gene>
    <name evidence="1" type="ORF">DEACI_0321</name>
    <name evidence="2" type="ORF">DEACI_0694</name>
</gene>
<accession>A0A8S0WKY3</accession>
<sequence>MAIRLIALDLDDTLLRDDLTISAGTVATIRRARAQGIITTIATGRTPAAMRRYAEQLEIDVPVITFHGALIQQALSGEVLFRRALAAALARKLVADVLELHMHVQIYCRGKILVQEKNAWSRAYERISQVEIEAADLLELLDDPGASVEKILIMGEEARLDRLTPEFQARYGEKVHLTKSKPFFLEMTDASVNKGAALAALAQCYGIRQEEVMAIGDSFNDLEMLRYAGLGVAVGNARPEIREAADAVTLSNEEDGVAAAIEKYALRGSKTWI</sequence>
<dbReference type="SFLD" id="SFLDG01144">
    <property type="entry name" value="C2.B.4:_PGP_Like"/>
    <property type="match status" value="1"/>
</dbReference>
<dbReference type="PANTHER" id="PTHR10000">
    <property type="entry name" value="PHOSPHOSERINE PHOSPHATASE"/>
    <property type="match status" value="1"/>
</dbReference>
<dbReference type="NCBIfam" id="TIGR01484">
    <property type="entry name" value="HAD-SF-IIB"/>
    <property type="match status" value="1"/>
</dbReference>
<organism evidence="1">
    <name type="scientific">Acididesulfobacillus acetoxydans</name>
    <dbReference type="NCBI Taxonomy" id="1561005"/>
    <lineage>
        <taxon>Bacteria</taxon>
        <taxon>Bacillati</taxon>
        <taxon>Bacillota</taxon>
        <taxon>Clostridia</taxon>
        <taxon>Eubacteriales</taxon>
        <taxon>Peptococcaceae</taxon>
        <taxon>Acididesulfobacillus</taxon>
    </lineage>
</organism>